<dbReference type="Proteomes" id="UP000219167">
    <property type="component" value="Unassembled WGS sequence"/>
</dbReference>
<feature type="compositionally biased region" description="Basic and acidic residues" evidence="1">
    <location>
        <begin position="150"/>
        <end position="174"/>
    </location>
</feature>
<sequence length="416" mass="46876">MSIMLMSRIFRMNIGGCNRKLLAVRLADFADDDGRGIYPGVDRLAQETELSERTVQRILADFEREGILVCRQRATGRPGVANRYDFDLARLYAYEAGKAKPESTAETGDSVSPVDTGERGDNRAERGDTGDGEGCHRDTRTVIEPPLEPSVERGRASEHGDGQEAKADERGESDASIERSFWRLVKDWPQLDGMPKKNSLIAWRKLSADERRQAAERFQDWLAFLKDRKKDYVPAPSTYFAEKLWQEIPEKPQTTAGPKLAAPYGKLWMTARIADLLRKAYGPISGLTAFEQSLVRAGKTTAEAIHREKVRRSGWKVVNAMHERAADAKGYPCSLDLLPISEGFRQVHRDGELYAAWRREHERRGWPFLDDTRPPEWVHFPAVADGWEADPDAAVRAAIDDFAAKLREVRGDEHAA</sequence>
<accession>A0A285V7C6</accession>
<dbReference type="EMBL" id="OBQD01000063">
    <property type="protein sequence ID" value="SOC48421.1"/>
    <property type="molecule type" value="Genomic_DNA"/>
</dbReference>
<feature type="region of interest" description="Disordered" evidence="1">
    <location>
        <begin position="98"/>
        <end position="174"/>
    </location>
</feature>
<gene>
    <name evidence="2" type="ORF">SAMN05892877_1635</name>
</gene>
<dbReference type="RefSeq" id="WP_097143524.1">
    <property type="nucleotide sequence ID" value="NZ_OBQD01000063.1"/>
</dbReference>
<evidence type="ECO:0000313" key="3">
    <source>
        <dbReference type="Proteomes" id="UP000219167"/>
    </source>
</evidence>
<organism evidence="2 3">
    <name type="scientific">Rhizobium subbaraonis</name>
    <dbReference type="NCBI Taxonomy" id="908946"/>
    <lineage>
        <taxon>Bacteria</taxon>
        <taxon>Pseudomonadati</taxon>
        <taxon>Pseudomonadota</taxon>
        <taxon>Alphaproteobacteria</taxon>
        <taxon>Hyphomicrobiales</taxon>
        <taxon>Rhizobiaceae</taxon>
        <taxon>Rhizobium/Agrobacterium group</taxon>
        <taxon>Rhizobium</taxon>
    </lineage>
</organism>
<evidence type="ECO:0000256" key="1">
    <source>
        <dbReference type="SAM" id="MobiDB-lite"/>
    </source>
</evidence>
<dbReference type="AlphaFoldDB" id="A0A285V7C6"/>
<name>A0A285V7C6_9HYPH</name>
<dbReference type="Pfam" id="PF13730">
    <property type="entry name" value="HTH_36"/>
    <property type="match status" value="1"/>
</dbReference>
<proteinExistence type="predicted"/>
<dbReference type="InterPro" id="IPR036388">
    <property type="entry name" value="WH-like_DNA-bd_sf"/>
</dbReference>
<dbReference type="OrthoDB" id="7864318at2"/>
<keyword evidence="3" id="KW-1185">Reference proteome</keyword>
<feature type="compositionally biased region" description="Basic and acidic residues" evidence="1">
    <location>
        <begin position="116"/>
        <end position="141"/>
    </location>
</feature>
<protein>
    <submittedName>
        <fullName evidence="2">Helix-turn-helix protein</fullName>
    </submittedName>
</protein>
<dbReference type="Gene3D" id="1.10.10.10">
    <property type="entry name" value="Winged helix-like DNA-binding domain superfamily/Winged helix DNA-binding domain"/>
    <property type="match status" value="1"/>
</dbReference>
<reference evidence="2 3" key="1">
    <citation type="submission" date="2017-08" db="EMBL/GenBank/DDBJ databases">
        <authorList>
            <person name="de Groot N.N."/>
        </authorList>
    </citation>
    <scope>NUCLEOTIDE SEQUENCE [LARGE SCALE GENOMIC DNA]</scope>
    <source>
        <strain evidence="2 3">JC85</strain>
    </source>
</reference>
<evidence type="ECO:0000313" key="2">
    <source>
        <dbReference type="EMBL" id="SOC48421.1"/>
    </source>
</evidence>